<dbReference type="OrthoDB" id="5574439at2"/>
<dbReference type="Proteomes" id="UP000030512">
    <property type="component" value="Chromosome"/>
</dbReference>
<evidence type="ECO:0000313" key="2">
    <source>
        <dbReference type="Proteomes" id="UP000030512"/>
    </source>
</evidence>
<keyword evidence="2" id="KW-1185">Reference proteome</keyword>
<evidence type="ECO:0000313" key="1">
    <source>
        <dbReference type="EMBL" id="AMK76635.1"/>
    </source>
</evidence>
<dbReference type="KEGG" id="mdn:JT25_009055"/>
<sequence length="102" mass="11234">MIEVLLAVAALTLIFCWRSACQSSIAECAIANSQGGQADPASNTYVPEDAVLRRHFITQVYSEIETSLSPRPSDSVLLRHHQALIMTKLEQRLAELGRLHAC</sequence>
<accession>A0A126T3H6</accession>
<dbReference type="RefSeq" id="WP_036273618.1">
    <property type="nucleotide sequence ID" value="NZ_CP014476.1"/>
</dbReference>
<organism evidence="1 2">
    <name type="scientific">Methylomonas denitrificans</name>
    <dbReference type="NCBI Taxonomy" id="1538553"/>
    <lineage>
        <taxon>Bacteria</taxon>
        <taxon>Pseudomonadati</taxon>
        <taxon>Pseudomonadota</taxon>
        <taxon>Gammaproteobacteria</taxon>
        <taxon>Methylococcales</taxon>
        <taxon>Methylococcaceae</taxon>
        <taxon>Methylomonas</taxon>
    </lineage>
</organism>
<dbReference type="AlphaFoldDB" id="A0A126T3H6"/>
<dbReference type="STRING" id="1538553.JT25_009055"/>
<gene>
    <name evidence="1" type="ORF">JT25_009055</name>
</gene>
<reference evidence="1 2" key="1">
    <citation type="journal article" date="2015" name="Environ. Microbiol.">
        <title>Methane oxidation coupled to nitrate reduction under hypoxia by the Gammaproteobacterium Methylomonas denitrificans, sp. nov. type strain FJG1.</title>
        <authorList>
            <person name="Kits K.D."/>
            <person name="Klotz M.G."/>
            <person name="Stein L.Y."/>
        </authorList>
    </citation>
    <scope>NUCLEOTIDE SEQUENCE [LARGE SCALE GENOMIC DNA]</scope>
    <source>
        <strain evidence="1 2">FJG1</strain>
    </source>
</reference>
<dbReference type="EMBL" id="CP014476">
    <property type="protein sequence ID" value="AMK76635.1"/>
    <property type="molecule type" value="Genomic_DNA"/>
</dbReference>
<protein>
    <submittedName>
        <fullName evidence="1">Uncharacterized protein</fullName>
    </submittedName>
</protein>
<proteinExistence type="predicted"/>
<name>A0A126T3H6_9GAMM</name>